<sequence>MNAGGETSIYFSNGGVCMAAVYKEAYMTPIGERLIRELIERKKEEKKRERSVTFAAWIATAAFALMLLLLFSMEESNVGPAIMPFFRSDYGLTLVALCTGASAFLIIEKKKRDKAEKEYTELRKEVVDRYEEIWNTEQLRAYSYPLFEWLEREHDVNLYHQ</sequence>
<dbReference type="InterPro" id="IPR020210">
    <property type="entry name" value="Uncharacterised_YpbF_TM"/>
</dbReference>
<accession>A0A345BV76</accession>
<feature type="coiled-coil region" evidence="1">
    <location>
        <begin position="105"/>
        <end position="132"/>
    </location>
</feature>
<feature type="transmembrane region" description="Helical" evidence="2">
    <location>
        <begin position="51"/>
        <end position="70"/>
    </location>
</feature>
<organism evidence="3 4">
    <name type="scientific">Salicibibacter kimchii</name>
    <dbReference type="NCBI Taxonomy" id="2099786"/>
    <lineage>
        <taxon>Bacteria</taxon>
        <taxon>Bacillati</taxon>
        <taxon>Bacillota</taxon>
        <taxon>Bacilli</taxon>
        <taxon>Bacillales</taxon>
        <taxon>Bacillaceae</taxon>
        <taxon>Salicibibacter</taxon>
    </lineage>
</organism>
<protein>
    <submittedName>
        <fullName evidence="3">DUF2663 family protein</fullName>
    </submittedName>
</protein>
<dbReference type="EMBL" id="CP031092">
    <property type="protein sequence ID" value="AXF54857.1"/>
    <property type="molecule type" value="Genomic_DNA"/>
</dbReference>
<gene>
    <name evidence="3" type="ORF">DT065_01710</name>
</gene>
<name>A0A345BV76_9BACI</name>
<evidence type="ECO:0000313" key="3">
    <source>
        <dbReference type="EMBL" id="AXF54857.1"/>
    </source>
</evidence>
<keyword evidence="2" id="KW-0812">Transmembrane</keyword>
<keyword evidence="1" id="KW-0175">Coiled coil</keyword>
<evidence type="ECO:0000313" key="4">
    <source>
        <dbReference type="Proteomes" id="UP000252100"/>
    </source>
</evidence>
<evidence type="ECO:0000256" key="2">
    <source>
        <dbReference type="SAM" id="Phobius"/>
    </source>
</evidence>
<dbReference type="AlphaFoldDB" id="A0A345BV76"/>
<keyword evidence="2" id="KW-0472">Membrane</keyword>
<evidence type="ECO:0000256" key="1">
    <source>
        <dbReference type="SAM" id="Coils"/>
    </source>
</evidence>
<keyword evidence="2" id="KW-1133">Transmembrane helix</keyword>
<dbReference type="KEGG" id="rue:DT065_01710"/>
<dbReference type="Pfam" id="PF10864">
    <property type="entry name" value="DUF2663"/>
    <property type="match status" value="1"/>
</dbReference>
<keyword evidence="4" id="KW-1185">Reference proteome</keyword>
<reference evidence="3 4" key="1">
    <citation type="journal article" date="2018" name="J. Microbiol.">
        <title>Salicibibacter kimchii gen. nov., sp. nov., a moderately halophilic and alkalitolerant bacterium in the family Bacillaceae, isolated from kimchi.</title>
        <authorList>
            <person name="Jang J.Y."/>
            <person name="Oh Y.J."/>
            <person name="Lim S.K."/>
            <person name="Park H.K."/>
            <person name="Lee C."/>
            <person name="Kim J.Y."/>
            <person name="Lee M.A."/>
            <person name="Choi H.J."/>
        </authorList>
    </citation>
    <scope>NUCLEOTIDE SEQUENCE [LARGE SCALE GENOMIC DNA]</scope>
    <source>
        <strain evidence="3 4">NKC1-1</strain>
    </source>
</reference>
<proteinExistence type="predicted"/>
<dbReference type="Proteomes" id="UP000252100">
    <property type="component" value="Chromosome"/>
</dbReference>
<feature type="transmembrane region" description="Helical" evidence="2">
    <location>
        <begin position="90"/>
        <end position="107"/>
    </location>
</feature>